<evidence type="ECO:0000259" key="7">
    <source>
        <dbReference type="Pfam" id="PF06429"/>
    </source>
</evidence>
<evidence type="ECO:0000259" key="9">
    <source>
        <dbReference type="Pfam" id="PF22692"/>
    </source>
</evidence>
<dbReference type="Proteomes" id="UP000177515">
    <property type="component" value="Chromosome 2"/>
</dbReference>
<keyword evidence="4 5" id="KW-0975">Bacterial flagellum</keyword>
<comment type="similarity">
    <text evidence="2 5">Belongs to the flagella basal body rod proteins family.</text>
</comment>
<feature type="domain" description="Flagellar hook protein FlgE/F/G-like D1" evidence="9">
    <location>
        <begin position="79"/>
        <end position="119"/>
    </location>
</feature>
<dbReference type="InterPro" id="IPR020013">
    <property type="entry name" value="Flagellar_FlgE/F/G"/>
</dbReference>
<evidence type="ECO:0000256" key="4">
    <source>
        <dbReference type="ARBA" id="ARBA00023143"/>
    </source>
</evidence>
<gene>
    <name evidence="10" type="ORF">BKK80_23670</name>
</gene>
<feature type="domain" description="Flagellar basal-body/hook protein C-terminal" evidence="7">
    <location>
        <begin position="366"/>
        <end position="410"/>
    </location>
</feature>
<keyword evidence="11" id="KW-1185">Reference proteome</keyword>
<keyword evidence="10" id="KW-0282">Flagellum</keyword>
<dbReference type="InterPro" id="IPR053967">
    <property type="entry name" value="LlgE_F_G-like_D1"/>
</dbReference>
<dbReference type="InterPro" id="IPR001444">
    <property type="entry name" value="Flag_bb_rod_N"/>
</dbReference>
<dbReference type="PANTHER" id="PTHR30435:SF1">
    <property type="entry name" value="FLAGELLAR HOOK PROTEIN FLGE"/>
    <property type="match status" value="1"/>
</dbReference>
<dbReference type="Pfam" id="PF07559">
    <property type="entry name" value="FlgE_D2"/>
    <property type="match status" value="1"/>
</dbReference>
<dbReference type="Pfam" id="PF22692">
    <property type="entry name" value="LlgE_F_G_D1"/>
    <property type="match status" value="1"/>
</dbReference>
<evidence type="ECO:0000256" key="5">
    <source>
        <dbReference type="RuleBase" id="RU362116"/>
    </source>
</evidence>
<evidence type="ECO:0000256" key="2">
    <source>
        <dbReference type="ARBA" id="ARBA00009677"/>
    </source>
</evidence>
<feature type="domain" description="Flagellar hook protein FlgE D2" evidence="8">
    <location>
        <begin position="175"/>
        <end position="293"/>
    </location>
</feature>
<dbReference type="PANTHER" id="PTHR30435">
    <property type="entry name" value="FLAGELLAR PROTEIN"/>
    <property type="match status" value="1"/>
</dbReference>
<dbReference type="InterPro" id="IPR019776">
    <property type="entry name" value="Flagellar_basal_body_rod_CS"/>
</dbReference>
<dbReference type="SUPFAM" id="SSF117143">
    <property type="entry name" value="Flagellar hook protein flgE"/>
    <property type="match status" value="1"/>
</dbReference>
<keyword evidence="10" id="KW-0969">Cilium</keyword>
<dbReference type="InterPro" id="IPR037058">
    <property type="entry name" value="Falgellar_hook_FlgE_sf"/>
</dbReference>
<dbReference type="InterPro" id="IPR010930">
    <property type="entry name" value="Flg_bb/hook_C_dom"/>
</dbReference>
<comment type="function">
    <text evidence="5">A flexible structure which links the flagellar filament to the drive apparatus in the basal body.</text>
</comment>
<dbReference type="NCBIfam" id="TIGR03506">
    <property type="entry name" value="FlgEFG_subfam"/>
    <property type="match status" value="1"/>
</dbReference>
<reference evidence="10 11" key="1">
    <citation type="submission" date="2016-10" db="EMBL/GenBank/DDBJ databases">
        <title>Complete genome sequences of three Cupriavidus strains isolated from various Malaysian environments.</title>
        <authorList>
            <person name="Abdullah A.A.-A."/>
            <person name="Shafie N.A.H."/>
            <person name="Lau N.S."/>
        </authorList>
    </citation>
    <scope>NUCLEOTIDE SEQUENCE [LARGE SCALE GENOMIC DNA]</scope>
    <source>
        <strain evidence="10 11">USMAA1020</strain>
    </source>
</reference>
<evidence type="ECO:0000313" key="10">
    <source>
        <dbReference type="EMBL" id="AOZ08884.1"/>
    </source>
</evidence>
<dbReference type="EMBL" id="CP017755">
    <property type="protein sequence ID" value="AOZ08884.1"/>
    <property type="molecule type" value="Genomic_DNA"/>
</dbReference>
<dbReference type="Pfam" id="PF00460">
    <property type="entry name" value="Flg_bb_rod"/>
    <property type="match status" value="1"/>
</dbReference>
<name>A0ABM6FAZ1_9BURK</name>
<sequence>MGFGQGVSGINAAAANLDVIGNNIANANTVGYKQSTAQFADVYAGTNIGLGTKVNTVIQSFTQGSISSSNNSLDVAITSGNGFYRLVNADGGVYYSRNGQFQRQADGSLTNAQGLQLTGYPAGTAAGGSVQPQPLVVSNTNMPPVATTKLTAQFQLNSSNTVPATAFASAPGALPTSGMYNYATSFTVYDSLGNAKQMTAYFAKQAAGPGTTAGGSDWNLYVTDPSGNLTGGSPMAMQFNSAGVLTSPTAATAPSFTMPAANGAAAMSVAVDLTGTTQYGVTSGTNSLSQNGYASGSLLSFAVQGDGTIVGSYSNQQTQNLGQIVLVGFADPQGLKPSGDNVWQATGTSGAPLVGTAGGSLGTLQANAVEDSNVDLSASLVNLIVAQRNYQANAQTIKAQDQVMQTLVNM</sequence>
<proteinExistence type="inferred from homology"/>
<keyword evidence="10" id="KW-0966">Cell projection</keyword>
<dbReference type="PROSITE" id="PS00588">
    <property type="entry name" value="FLAGELLA_BB_ROD"/>
    <property type="match status" value="1"/>
</dbReference>
<protein>
    <recommendedName>
        <fullName evidence="3 5">Flagellar hook protein FlgE</fullName>
    </recommendedName>
</protein>
<evidence type="ECO:0000256" key="1">
    <source>
        <dbReference type="ARBA" id="ARBA00004117"/>
    </source>
</evidence>
<evidence type="ECO:0000259" key="6">
    <source>
        <dbReference type="Pfam" id="PF00460"/>
    </source>
</evidence>
<evidence type="ECO:0000256" key="3">
    <source>
        <dbReference type="ARBA" id="ARBA00019015"/>
    </source>
</evidence>
<dbReference type="RefSeq" id="WP_071021694.1">
    <property type="nucleotide sequence ID" value="NZ_CP017755.1"/>
</dbReference>
<dbReference type="Gene3D" id="2.60.98.20">
    <property type="entry name" value="Flagellar hook protein FlgE"/>
    <property type="match status" value="1"/>
</dbReference>
<dbReference type="NCBIfam" id="NF004238">
    <property type="entry name" value="PRK05682.1-1"/>
    <property type="match status" value="1"/>
</dbReference>
<dbReference type="Pfam" id="PF06429">
    <property type="entry name" value="Flg_bbr_C"/>
    <property type="match status" value="1"/>
</dbReference>
<evidence type="ECO:0000313" key="11">
    <source>
        <dbReference type="Proteomes" id="UP000177515"/>
    </source>
</evidence>
<dbReference type="InterPro" id="IPR037925">
    <property type="entry name" value="FlgE/F/G-like"/>
</dbReference>
<dbReference type="InterPro" id="IPR011491">
    <property type="entry name" value="FlgE_D2"/>
</dbReference>
<organism evidence="10 11">
    <name type="scientific">Cupriavidus malaysiensis</name>
    <dbReference type="NCBI Taxonomy" id="367825"/>
    <lineage>
        <taxon>Bacteria</taxon>
        <taxon>Pseudomonadati</taxon>
        <taxon>Pseudomonadota</taxon>
        <taxon>Betaproteobacteria</taxon>
        <taxon>Burkholderiales</taxon>
        <taxon>Burkholderiaceae</taxon>
        <taxon>Cupriavidus</taxon>
    </lineage>
</organism>
<accession>A0ABM6FAZ1</accession>
<comment type="subcellular location">
    <subcellularLocation>
        <location evidence="1 5">Bacterial flagellum basal body</location>
    </subcellularLocation>
</comment>
<feature type="domain" description="Flagellar basal body rod protein N-terminal" evidence="6">
    <location>
        <begin position="6"/>
        <end position="33"/>
    </location>
</feature>
<evidence type="ECO:0000259" key="8">
    <source>
        <dbReference type="Pfam" id="PF07559"/>
    </source>
</evidence>